<keyword evidence="1" id="KW-0472">Membrane</keyword>
<sequence>MSRFLIALYLIVCGTITFLLFIPINKEREFSQTFRHDVQQRVKLGSSEHVSVPPLFNQVAQEFALQPEILRAIADYESGYNPWALNIEGRSIYPESKEEALDILEKNKIKSFDIGLMQVNSFWLRKFDLNVSKALEPEENVRLGAWILRYCLDRYGYNWRAIGAYHTGSPDKLPDRSKEYAVRVMQKYKKLLDKTHSKEK</sequence>
<protein>
    <submittedName>
        <fullName evidence="3">Transglycosylase SLT domain-containing protein</fullName>
    </submittedName>
</protein>
<feature type="domain" description="Transglycosylase SLT" evidence="2">
    <location>
        <begin position="55"/>
        <end position="172"/>
    </location>
</feature>
<dbReference type="RefSeq" id="WP_085096566.1">
    <property type="nucleotide sequence ID" value="NZ_FWZU01000001.1"/>
</dbReference>
<evidence type="ECO:0000313" key="3">
    <source>
        <dbReference type="EMBL" id="SME87757.1"/>
    </source>
</evidence>
<evidence type="ECO:0000313" key="4">
    <source>
        <dbReference type="Proteomes" id="UP000192906"/>
    </source>
</evidence>
<dbReference type="EMBL" id="FWZU01000001">
    <property type="protein sequence ID" value="SME87757.1"/>
    <property type="molecule type" value="Genomic_DNA"/>
</dbReference>
<keyword evidence="1" id="KW-0812">Transmembrane</keyword>
<dbReference type="SUPFAM" id="SSF53955">
    <property type="entry name" value="Lysozyme-like"/>
    <property type="match status" value="1"/>
</dbReference>
<feature type="transmembrane region" description="Helical" evidence="1">
    <location>
        <begin position="6"/>
        <end position="25"/>
    </location>
</feature>
<organism evidence="3 4">
    <name type="scientific">Desulfovibrio gilichinskyi</name>
    <dbReference type="NCBI Taxonomy" id="1519643"/>
    <lineage>
        <taxon>Bacteria</taxon>
        <taxon>Pseudomonadati</taxon>
        <taxon>Thermodesulfobacteriota</taxon>
        <taxon>Desulfovibrionia</taxon>
        <taxon>Desulfovibrionales</taxon>
        <taxon>Desulfovibrionaceae</taxon>
        <taxon>Desulfovibrio</taxon>
    </lineage>
</organism>
<name>A0A1X7C1E5_9BACT</name>
<gene>
    <name evidence="3" type="ORF">SAMN06295933_0025</name>
</gene>
<dbReference type="AlphaFoldDB" id="A0A1X7C1E5"/>
<evidence type="ECO:0000259" key="2">
    <source>
        <dbReference type="Pfam" id="PF01464"/>
    </source>
</evidence>
<evidence type="ECO:0000256" key="1">
    <source>
        <dbReference type="SAM" id="Phobius"/>
    </source>
</evidence>
<dbReference type="CDD" id="cd13400">
    <property type="entry name" value="LT_IagB-like"/>
    <property type="match status" value="1"/>
</dbReference>
<dbReference type="OrthoDB" id="9808681at2"/>
<dbReference type="InterPro" id="IPR008258">
    <property type="entry name" value="Transglycosylase_SLT_dom_1"/>
</dbReference>
<dbReference type="Proteomes" id="UP000192906">
    <property type="component" value="Unassembled WGS sequence"/>
</dbReference>
<keyword evidence="1" id="KW-1133">Transmembrane helix</keyword>
<keyword evidence="4" id="KW-1185">Reference proteome</keyword>
<reference evidence="4" key="1">
    <citation type="submission" date="2017-04" db="EMBL/GenBank/DDBJ databases">
        <authorList>
            <person name="Varghese N."/>
            <person name="Submissions S."/>
        </authorList>
    </citation>
    <scope>NUCLEOTIDE SEQUENCE [LARGE SCALE GENOMIC DNA]</scope>
    <source>
        <strain evidence="4">K3S</strain>
    </source>
</reference>
<dbReference type="InterPro" id="IPR023346">
    <property type="entry name" value="Lysozyme-like_dom_sf"/>
</dbReference>
<dbReference type="STRING" id="1519643.SAMN06295933_0025"/>
<dbReference type="Pfam" id="PF01464">
    <property type="entry name" value="SLT"/>
    <property type="match status" value="1"/>
</dbReference>
<accession>A0A1X7C1E5</accession>
<dbReference type="Gene3D" id="1.10.530.10">
    <property type="match status" value="1"/>
</dbReference>
<proteinExistence type="predicted"/>